<keyword evidence="5 6" id="KW-0472">Membrane</keyword>
<dbReference type="GO" id="GO:0016020">
    <property type="term" value="C:membrane"/>
    <property type="evidence" value="ECO:0007669"/>
    <property type="project" value="UniProtKB-SubCell"/>
</dbReference>
<name>A0A7C5NTM8_THELI</name>
<comment type="subcellular location">
    <subcellularLocation>
        <location evidence="1">Membrane</location>
        <topology evidence="1">Multi-pass membrane protein</topology>
    </subcellularLocation>
</comment>
<dbReference type="InterPro" id="IPR002794">
    <property type="entry name" value="DUF92_TMEM19"/>
</dbReference>
<evidence type="ECO:0000313" key="7">
    <source>
        <dbReference type="EMBL" id="HHI00706.1"/>
    </source>
</evidence>
<reference evidence="7" key="1">
    <citation type="journal article" date="2020" name="mSystems">
        <title>Genome- and Community-Level Interaction Insights into Carbon Utilization and Element Cycling Functions of Hydrothermarchaeota in Hydrothermal Sediment.</title>
        <authorList>
            <person name="Zhou Z."/>
            <person name="Liu Y."/>
            <person name="Xu W."/>
            <person name="Pan J."/>
            <person name="Luo Z.H."/>
            <person name="Li M."/>
        </authorList>
    </citation>
    <scope>NUCLEOTIDE SEQUENCE [LARGE SCALE GENOMIC DNA]</scope>
    <source>
        <strain evidence="7">HyVt-93</strain>
    </source>
</reference>
<feature type="transmembrane region" description="Helical" evidence="6">
    <location>
        <begin position="181"/>
        <end position="203"/>
    </location>
</feature>
<feature type="transmembrane region" description="Helical" evidence="6">
    <location>
        <begin position="79"/>
        <end position="98"/>
    </location>
</feature>
<evidence type="ECO:0000256" key="4">
    <source>
        <dbReference type="ARBA" id="ARBA00022989"/>
    </source>
</evidence>
<evidence type="ECO:0000256" key="6">
    <source>
        <dbReference type="SAM" id="Phobius"/>
    </source>
</evidence>
<evidence type="ECO:0000256" key="2">
    <source>
        <dbReference type="ARBA" id="ARBA00009012"/>
    </source>
</evidence>
<evidence type="ECO:0000256" key="3">
    <source>
        <dbReference type="ARBA" id="ARBA00022692"/>
    </source>
</evidence>
<gene>
    <name evidence="7" type="ORF">ENL40_04435</name>
</gene>
<dbReference type="PANTHER" id="PTHR13353:SF5">
    <property type="entry name" value="TRANSMEMBRANE PROTEIN 19"/>
    <property type="match status" value="1"/>
</dbReference>
<proteinExistence type="inferred from homology"/>
<feature type="transmembrane region" description="Helical" evidence="6">
    <location>
        <begin position="26"/>
        <end position="58"/>
    </location>
</feature>
<comment type="caution">
    <text evidence="7">The sequence shown here is derived from an EMBL/GenBank/DDBJ whole genome shotgun (WGS) entry which is preliminary data.</text>
</comment>
<evidence type="ECO:0000256" key="1">
    <source>
        <dbReference type="ARBA" id="ARBA00004141"/>
    </source>
</evidence>
<evidence type="ECO:0000256" key="5">
    <source>
        <dbReference type="ARBA" id="ARBA00023136"/>
    </source>
</evidence>
<sequence>MEIATIAVIALVGALAYKLKALDGKGIIAAALVGVITIIFGGILPFLALLTFVLLGVFATKYRLAEKIERGIAQEGKGIRSWQNVLGNGLAAVMFLLIEYYTKQDVFWAATFSSIATANADTLASELGKIFGKAPKMITNLKSANVGENGAISWQGEIIALIGAFTISLFAVVLTTQKVEMLLAVTIGGFMGCNIDSLLGATLENKGIINNHHTNFLATLLGGIIGGVIFLSLL</sequence>
<feature type="transmembrane region" description="Helical" evidence="6">
    <location>
        <begin position="215"/>
        <end position="233"/>
    </location>
</feature>
<dbReference type="Proteomes" id="UP000886217">
    <property type="component" value="Unassembled WGS sequence"/>
</dbReference>
<keyword evidence="3 6" id="KW-0812">Transmembrane</keyword>
<dbReference type="EMBL" id="DRTU01000189">
    <property type="protein sequence ID" value="HHI00706.1"/>
    <property type="molecule type" value="Genomic_DNA"/>
</dbReference>
<dbReference type="AlphaFoldDB" id="A0A7C5NTM8"/>
<organism evidence="7">
    <name type="scientific">Thermococcus litoralis</name>
    <dbReference type="NCBI Taxonomy" id="2265"/>
    <lineage>
        <taxon>Archaea</taxon>
        <taxon>Methanobacteriati</taxon>
        <taxon>Methanobacteriota</taxon>
        <taxon>Thermococci</taxon>
        <taxon>Thermococcales</taxon>
        <taxon>Thermococcaceae</taxon>
        <taxon>Thermococcus</taxon>
    </lineage>
</organism>
<accession>A0A7C5NTM8</accession>
<dbReference type="Pfam" id="PF01940">
    <property type="entry name" value="DUF92"/>
    <property type="match status" value="1"/>
</dbReference>
<feature type="transmembrane region" description="Helical" evidence="6">
    <location>
        <begin position="152"/>
        <end position="174"/>
    </location>
</feature>
<protein>
    <submittedName>
        <fullName evidence="7">DUF92 domain-containing protein</fullName>
    </submittedName>
</protein>
<keyword evidence="4 6" id="KW-1133">Transmembrane helix</keyword>
<dbReference type="PANTHER" id="PTHR13353">
    <property type="entry name" value="TRANSMEMBRANE PROTEIN 19"/>
    <property type="match status" value="1"/>
</dbReference>
<comment type="similarity">
    <text evidence="2">Belongs to the TMEM19 family.</text>
</comment>